<evidence type="ECO:0000313" key="2">
    <source>
        <dbReference type="Proteomes" id="UP000283655"/>
    </source>
</evidence>
<comment type="caution">
    <text evidence="1">The sequence shown here is derived from an EMBL/GenBank/DDBJ whole genome shotgun (WGS) entry which is preliminary data.</text>
</comment>
<organism evidence="1 2">
    <name type="scientific">Pectobacterium carotovorum</name>
    <name type="common">Erwinia carotovora</name>
    <dbReference type="NCBI Taxonomy" id="554"/>
    <lineage>
        <taxon>Bacteria</taxon>
        <taxon>Pseudomonadati</taxon>
        <taxon>Pseudomonadota</taxon>
        <taxon>Gammaproteobacteria</taxon>
        <taxon>Enterobacterales</taxon>
        <taxon>Pectobacteriaceae</taxon>
        <taxon>Pectobacterium</taxon>
    </lineage>
</organism>
<sequence>MINNISSFFHTPYEPGISLREDIFNRQFTADVMGSVEYLEDDRNYGSFYRTESLQISGGATIAEIIDRLMVINRSDSWPIRDEEADYYDPELGHDCGPQSFYPGQIRILDRFGKLVLGGVFAGDGIQWTKPVSSDVEAKQLYSQSEELRKEAAIEASWDNYSTAERMREQANRLLLADADRRWRQHPEVLALVS</sequence>
<evidence type="ECO:0000313" key="1">
    <source>
        <dbReference type="EMBL" id="RJL45381.1"/>
    </source>
</evidence>
<proteinExistence type="predicted"/>
<accession>A0A419AP43</accession>
<dbReference type="AlphaFoldDB" id="A0A419AP43"/>
<dbReference type="Proteomes" id="UP000283655">
    <property type="component" value="Unassembled WGS sequence"/>
</dbReference>
<name>A0A419AP43_PECCA</name>
<gene>
    <name evidence="1" type="ORF">D5071_21505</name>
</gene>
<protein>
    <submittedName>
        <fullName evidence="1">Uncharacterized protein</fullName>
    </submittedName>
</protein>
<dbReference type="RefSeq" id="WP_119875008.1">
    <property type="nucleotide sequence ID" value="NZ_QZDH01000084.1"/>
</dbReference>
<dbReference type="EMBL" id="QZDH01000084">
    <property type="protein sequence ID" value="RJL45381.1"/>
    <property type="molecule type" value="Genomic_DNA"/>
</dbReference>
<reference evidence="1 2" key="1">
    <citation type="submission" date="2018-09" db="EMBL/GenBank/DDBJ databases">
        <title>Phylogenetic diversity of Pectobacterium and Dickeya strains causing blackleg disease of potato in Morocco.</title>
        <authorList>
            <person name="Oulghazi S."/>
            <person name="Moumni M."/>
            <person name="Faure D."/>
        </authorList>
    </citation>
    <scope>NUCLEOTIDE SEQUENCE [LARGE SCALE GENOMIC DNA]</scope>
    <source>
        <strain evidence="1 2">S1.15.11.2D</strain>
    </source>
</reference>